<dbReference type="WBParaSite" id="ACOC_0000397201-mRNA-1">
    <property type="protein sequence ID" value="ACOC_0000397201-mRNA-1"/>
    <property type="gene ID" value="ACOC_0000397201"/>
</dbReference>
<dbReference type="Proteomes" id="UP000267027">
    <property type="component" value="Unassembled WGS sequence"/>
</dbReference>
<name>A0A0R3PHZ5_ANGCS</name>
<protein>
    <submittedName>
        <fullName evidence="3">RNase H domain-containing protein</fullName>
    </submittedName>
</protein>
<gene>
    <name evidence="1" type="ORF">ACOC_LOCUS3973</name>
</gene>
<evidence type="ECO:0000313" key="2">
    <source>
        <dbReference type="Proteomes" id="UP000267027"/>
    </source>
</evidence>
<organism evidence="3">
    <name type="scientific">Angiostrongylus costaricensis</name>
    <name type="common">Nematode worm</name>
    <dbReference type="NCBI Taxonomy" id="334426"/>
    <lineage>
        <taxon>Eukaryota</taxon>
        <taxon>Metazoa</taxon>
        <taxon>Ecdysozoa</taxon>
        <taxon>Nematoda</taxon>
        <taxon>Chromadorea</taxon>
        <taxon>Rhabditida</taxon>
        <taxon>Rhabditina</taxon>
        <taxon>Rhabditomorpha</taxon>
        <taxon>Strongyloidea</taxon>
        <taxon>Metastrongylidae</taxon>
        <taxon>Angiostrongylus</taxon>
    </lineage>
</organism>
<dbReference type="AlphaFoldDB" id="A0A0R3PHZ5"/>
<evidence type="ECO:0000313" key="3">
    <source>
        <dbReference type="WBParaSite" id="ACOC_0000397201-mRNA-1"/>
    </source>
</evidence>
<reference evidence="1 2" key="2">
    <citation type="submission" date="2018-11" db="EMBL/GenBank/DDBJ databases">
        <authorList>
            <consortium name="Pathogen Informatics"/>
        </authorList>
    </citation>
    <scope>NUCLEOTIDE SEQUENCE [LARGE SCALE GENOMIC DNA]</scope>
    <source>
        <strain evidence="1 2">Costa Rica</strain>
    </source>
</reference>
<sequence>MSSRTACLTMAAIMLELKLKQEVINVVLVTDSVLQDLLEHPWSLRTISSL</sequence>
<evidence type="ECO:0000313" key="1">
    <source>
        <dbReference type="EMBL" id="VDM55558.1"/>
    </source>
</evidence>
<accession>A0A0R3PHZ5</accession>
<proteinExistence type="predicted"/>
<keyword evidence="2" id="KW-1185">Reference proteome</keyword>
<reference evidence="3" key="1">
    <citation type="submission" date="2017-02" db="UniProtKB">
        <authorList>
            <consortium name="WormBaseParasite"/>
        </authorList>
    </citation>
    <scope>IDENTIFICATION</scope>
</reference>
<dbReference type="EMBL" id="UYYA01001681">
    <property type="protein sequence ID" value="VDM55558.1"/>
    <property type="molecule type" value="Genomic_DNA"/>
</dbReference>